<dbReference type="Gene3D" id="1.10.760.10">
    <property type="entry name" value="Cytochrome c-like domain"/>
    <property type="match status" value="2"/>
</dbReference>
<evidence type="ECO:0000256" key="4">
    <source>
        <dbReference type="ARBA" id="ARBA00022729"/>
    </source>
</evidence>
<dbReference type="Proteomes" id="UP000199598">
    <property type="component" value="Unassembled WGS sequence"/>
</dbReference>
<keyword evidence="3 8" id="KW-0479">Metal-binding</keyword>
<keyword evidence="12" id="KW-1185">Reference proteome</keyword>
<organism evidence="11 12">
    <name type="scientific">Pseudovibrio ascidiaceicola</name>
    <dbReference type="NCBI Taxonomy" id="285279"/>
    <lineage>
        <taxon>Bacteria</taxon>
        <taxon>Pseudomonadati</taxon>
        <taxon>Pseudomonadota</taxon>
        <taxon>Alphaproteobacteria</taxon>
        <taxon>Hyphomicrobiales</taxon>
        <taxon>Stappiaceae</taxon>
        <taxon>Pseudovibrio</taxon>
    </lineage>
</organism>
<dbReference type="Pfam" id="PF03150">
    <property type="entry name" value="CCP_MauG"/>
    <property type="match status" value="1"/>
</dbReference>
<evidence type="ECO:0000256" key="1">
    <source>
        <dbReference type="ARBA" id="ARBA00004418"/>
    </source>
</evidence>
<dbReference type="GO" id="GO:0004601">
    <property type="term" value="F:peroxidase activity"/>
    <property type="evidence" value="ECO:0007669"/>
    <property type="project" value="UniProtKB-KW"/>
</dbReference>
<evidence type="ECO:0000259" key="10">
    <source>
        <dbReference type="PROSITE" id="PS51007"/>
    </source>
</evidence>
<keyword evidence="5" id="KW-0574">Periplasm</keyword>
<protein>
    <submittedName>
        <fullName evidence="11">Cytochrome c peroxidase</fullName>
    </submittedName>
</protein>
<evidence type="ECO:0000313" key="12">
    <source>
        <dbReference type="Proteomes" id="UP000199598"/>
    </source>
</evidence>
<feature type="domain" description="Cytochrome c" evidence="10">
    <location>
        <begin position="53"/>
        <end position="154"/>
    </location>
</feature>
<feature type="chain" id="PRO_5047157856" evidence="9">
    <location>
        <begin position="27"/>
        <end position="338"/>
    </location>
</feature>
<keyword evidence="6" id="KW-0560">Oxidoreductase</keyword>
<dbReference type="InterPro" id="IPR051395">
    <property type="entry name" value="Cytochrome_c_Peroxidase/MauG"/>
</dbReference>
<keyword evidence="4 9" id="KW-0732">Signal</keyword>
<dbReference type="PANTHER" id="PTHR30600:SF10">
    <property type="entry name" value="BLL6722 PROTEIN"/>
    <property type="match status" value="1"/>
</dbReference>
<gene>
    <name evidence="11" type="ORF">SAMN04488518_11292</name>
</gene>
<evidence type="ECO:0000313" key="11">
    <source>
        <dbReference type="EMBL" id="SFK95104.1"/>
    </source>
</evidence>
<dbReference type="InterPro" id="IPR009056">
    <property type="entry name" value="Cyt_c-like_dom"/>
</dbReference>
<keyword evidence="7 8" id="KW-0408">Iron</keyword>
<evidence type="ECO:0000256" key="6">
    <source>
        <dbReference type="ARBA" id="ARBA00023002"/>
    </source>
</evidence>
<dbReference type="SUPFAM" id="SSF46626">
    <property type="entry name" value="Cytochrome c"/>
    <property type="match status" value="2"/>
</dbReference>
<comment type="caution">
    <text evidence="11">The sequence shown here is derived from an EMBL/GenBank/DDBJ whole genome shotgun (WGS) entry which is preliminary data.</text>
</comment>
<dbReference type="InterPro" id="IPR036909">
    <property type="entry name" value="Cyt_c-like_dom_sf"/>
</dbReference>
<dbReference type="PIRSF" id="PIRSF000294">
    <property type="entry name" value="Cytochrome-c_peroxidase"/>
    <property type="match status" value="1"/>
</dbReference>
<feature type="signal peptide" evidence="9">
    <location>
        <begin position="1"/>
        <end position="26"/>
    </location>
</feature>
<keyword evidence="2 8" id="KW-0349">Heme</keyword>
<evidence type="ECO:0000256" key="3">
    <source>
        <dbReference type="ARBA" id="ARBA00022723"/>
    </source>
</evidence>
<reference evidence="11 12" key="1">
    <citation type="submission" date="2016-10" db="EMBL/GenBank/DDBJ databases">
        <authorList>
            <person name="Varghese N."/>
            <person name="Submissions S."/>
        </authorList>
    </citation>
    <scope>NUCLEOTIDE SEQUENCE [LARGE SCALE GENOMIC DNA]</scope>
    <source>
        <strain evidence="11 12">DSM 16392</strain>
    </source>
</reference>
<evidence type="ECO:0000256" key="2">
    <source>
        <dbReference type="ARBA" id="ARBA00022617"/>
    </source>
</evidence>
<evidence type="ECO:0000256" key="5">
    <source>
        <dbReference type="ARBA" id="ARBA00022764"/>
    </source>
</evidence>
<evidence type="ECO:0000256" key="9">
    <source>
        <dbReference type="SAM" id="SignalP"/>
    </source>
</evidence>
<sequence>MSFLGRVAGYVSAAVVLGLTSSPLSAADINSLKEQYRRPLEIPFPENAPYSPQMATLGKMLFFDPRLSGNKNINCVSCHNPSFGYEVPVPTAVGSANTHLGRQAPTVLNAAWVAPMFWDGRAETLEEQAAGPITNPEEMDGKFDTIVEILDEIPGYNKWFGLVFPQDGITRDTVLTAIATYERTVVSGWSPFDRWVEGEENAISASAKRGFELFNGKGDCAVCHTGWNFTDNKFHDIGTPTEDIGRGLYEEDNPKAQFAFKTPGLRNLTYRAPFTHNGSIPDLETMIAHYNAGGIERPSRSEHVRPLDLSEREVQDLKAFLVSLTAERTETPMPTLPN</sequence>
<name>A0A1I4DNF5_9HYPH</name>
<dbReference type="PANTHER" id="PTHR30600">
    <property type="entry name" value="CYTOCHROME C PEROXIDASE-RELATED"/>
    <property type="match status" value="1"/>
</dbReference>
<proteinExistence type="predicted"/>
<dbReference type="InterPro" id="IPR004852">
    <property type="entry name" value="Di-haem_cyt_c_peroxidsae"/>
</dbReference>
<dbReference type="RefSeq" id="WP_208860540.1">
    <property type="nucleotide sequence ID" value="NZ_FOSK01000012.1"/>
</dbReference>
<evidence type="ECO:0000256" key="8">
    <source>
        <dbReference type="PROSITE-ProRule" id="PRU00433"/>
    </source>
</evidence>
<feature type="domain" description="Cytochrome c" evidence="10">
    <location>
        <begin position="205"/>
        <end position="325"/>
    </location>
</feature>
<accession>A0A1I4DNF5</accession>
<dbReference type="PROSITE" id="PS51007">
    <property type="entry name" value="CYTC"/>
    <property type="match status" value="2"/>
</dbReference>
<keyword evidence="11" id="KW-0575">Peroxidase</keyword>
<comment type="subcellular location">
    <subcellularLocation>
        <location evidence="1">Periplasm</location>
    </subcellularLocation>
</comment>
<dbReference type="Pfam" id="PF00034">
    <property type="entry name" value="Cytochrom_C"/>
    <property type="match status" value="1"/>
</dbReference>
<dbReference type="EMBL" id="FOSK01000012">
    <property type="protein sequence ID" value="SFK95104.1"/>
    <property type="molecule type" value="Genomic_DNA"/>
</dbReference>
<dbReference type="InterPro" id="IPR026259">
    <property type="entry name" value="MauG/Cytc_peroxidase"/>
</dbReference>
<evidence type="ECO:0000256" key="7">
    <source>
        <dbReference type="ARBA" id="ARBA00023004"/>
    </source>
</evidence>